<dbReference type="AlphaFoldDB" id="A0A9N8DSY3"/>
<name>A0A9N8DSY3_9STRA</name>
<keyword evidence="3" id="KW-1185">Reference proteome</keyword>
<sequence length="735" mass="81100">MMLLDKHTKAILHFDIEANEDYSCHDLVTKVRPELYADVVQGVRNRFHYLKRLKKNEPLNYLDVYSEAKKLHRAIPQDFWDKLAEKKKELEAKKAEDDAYSPSKLDELFSKNSNTDLEEQEDESTPKPTVVDEEVPPTVESTPPTTTIRRSRRLTKNAAPTPTPTKPPLPASAPKSKDVFSPILSTPIKKTKKETMAAGPNGTPVKKGSAKKAPAPVNKQIFDSVEEAEEMVDHLVQIDFDYPESMGHHLHSLRIPDSLLTKTSLGTYVSDEAKILLEDLIDLTDYENYQGLLVLNGKGFLVTLPAVSKFLMNQYHDLLELEKVKCEKTKQQFEFWISAVVKDKSRWNQTILCLFPEGVTCTTDFVSPEPQAPTSDQPVKLMLRELGLRTETKQGGTVPQIFYPGYFKLRIINDRPKMASVVDEPVQTLSSAFEGMCKIRAGGNVAADLPEPMETTSSVAAPSPRPDVQASSATIGAGSPFAGVRGLLEAVPKKQADTPVPFLGASLFGIVSPPKPPSKAKSHPQVPKGKPKGAPKGAPKLPTMPVPNVDLNAWLEFKQKHPEMANSKPYTVGAAQAAAAGGGEGAQFYDAKETATPKTTYQPPIPSSTKKPFLHVNTATEGTPFVFNTMTAQQEIESNRKGNFKPTVDSKNSSNDRIDNRMAKSSLKRAATLAKRRKRAELAARMEEQKAQDEELLTATDSNDGTIKMVNRVEAEMAKEYNESVDILNGGHLYN</sequence>
<evidence type="ECO:0000313" key="3">
    <source>
        <dbReference type="Proteomes" id="UP001153069"/>
    </source>
</evidence>
<feature type="compositionally biased region" description="Low complexity" evidence="1">
    <location>
        <begin position="136"/>
        <end position="148"/>
    </location>
</feature>
<comment type="caution">
    <text evidence="2">The sequence shown here is derived from an EMBL/GenBank/DDBJ whole genome shotgun (WGS) entry which is preliminary data.</text>
</comment>
<feature type="region of interest" description="Disordered" evidence="1">
    <location>
        <begin position="636"/>
        <end position="657"/>
    </location>
</feature>
<evidence type="ECO:0000256" key="1">
    <source>
        <dbReference type="SAM" id="MobiDB-lite"/>
    </source>
</evidence>
<feature type="region of interest" description="Disordered" evidence="1">
    <location>
        <begin position="513"/>
        <end position="543"/>
    </location>
</feature>
<feature type="region of interest" description="Disordered" evidence="1">
    <location>
        <begin position="447"/>
        <end position="474"/>
    </location>
</feature>
<reference evidence="2" key="1">
    <citation type="submission" date="2020-06" db="EMBL/GenBank/DDBJ databases">
        <authorList>
            <consortium name="Plant Systems Biology data submission"/>
        </authorList>
    </citation>
    <scope>NUCLEOTIDE SEQUENCE</scope>
    <source>
        <strain evidence="2">D6</strain>
    </source>
</reference>
<accession>A0A9N8DSY3</accession>
<organism evidence="2 3">
    <name type="scientific">Seminavis robusta</name>
    <dbReference type="NCBI Taxonomy" id="568900"/>
    <lineage>
        <taxon>Eukaryota</taxon>
        <taxon>Sar</taxon>
        <taxon>Stramenopiles</taxon>
        <taxon>Ochrophyta</taxon>
        <taxon>Bacillariophyta</taxon>
        <taxon>Bacillariophyceae</taxon>
        <taxon>Bacillariophycidae</taxon>
        <taxon>Naviculales</taxon>
        <taxon>Naviculaceae</taxon>
        <taxon>Seminavis</taxon>
    </lineage>
</organism>
<dbReference type="EMBL" id="CAICTM010000228">
    <property type="protein sequence ID" value="CAB9505369.1"/>
    <property type="molecule type" value="Genomic_DNA"/>
</dbReference>
<proteinExistence type="predicted"/>
<feature type="compositionally biased region" description="Low complexity" evidence="1">
    <location>
        <begin position="523"/>
        <end position="541"/>
    </location>
</feature>
<protein>
    <submittedName>
        <fullName evidence="2">Uncharacterized protein</fullName>
    </submittedName>
</protein>
<evidence type="ECO:0000313" key="2">
    <source>
        <dbReference type="EMBL" id="CAB9505369.1"/>
    </source>
</evidence>
<feature type="compositionally biased region" description="Pro residues" evidence="1">
    <location>
        <begin position="161"/>
        <end position="171"/>
    </location>
</feature>
<feature type="region of interest" description="Disordered" evidence="1">
    <location>
        <begin position="92"/>
        <end position="214"/>
    </location>
</feature>
<gene>
    <name evidence="2" type="ORF">SEMRO_229_G092850.1</name>
</gene>
<dbReference type="Proteomes" id="UP001153069">
    <property type="component" value="Unassembled WGS sequence"/>
</dbReference>